<evidence type="ECO:0000256" key="3">
    <source>
        <dbReference type="ARBA" id="ARBA00022741"/>
    </source>
</evidence>
<comment type="subcellular location">
    <subcellularLocation>
        <location evidence="8">Cytoplasm</location>
    </subcellularLocation>
</comment>
<dbReference type="Gene3D" id="1.10.240.10">
    <property type="entry name" value="Tyrosyl-Transfer RNA Synthetase"/>
    <property type="match status" value="1"/>
</dbReference>
<dbReference type="FunFam" id="3.40.50.620:FF:000082">
    <property type="entry name" value="MSW1p Mitochondrial tryptophanyl-tRNA synthetase"/>
    <property type="match status" value="1"/>
</dbReference>
<feature type="binding site" evidence="8">
    <location>
        <begin position="17"/>
        <end position="18"/>
    </location>
    <ligand>
        <name>ATP</name>
        <dbReference type="ChEBI" id="CHEBI:30616"/>
    </ligand>
</feature>
<dbReference type="PANTHER" id="PTHR43766">
    <property type="entry name" value="TRYPTOPHAN--TRNA LIGASE, MITOCHONDRIAL"/>
    <property type="match status" value="1"/>
</dbReference>
<dbReference type="HAMAP" id="MF_00140_B">
    <property type="entry name" value="Trp_tRNA_synth_B"/>
    <property type="match status" value="1"/>
</dbReference>
<feature type="binding site" evidence="8">
    <location>
        <position position="133"/>
    </location>
    <ligand>
        <name>L-tryptophan</name>
        <dbReference type="ChEBI" id="CHEBI:57912"/>
    </ligand>
</feature>
<evidence type="ECO:0000256" key="7">
    <source>
        <dbReference type="ARBA" id="ARBA00049929"/>
    </source>
</evidence>
<dbReference type="EMBL" id="PEUV01000020">
    <property type="protein sequence ID" value="PIV12726.1"/>
    <property type="molecule type" value="Genomic_DNA"/>
</dbReference>
<comment type="caution">
    <text evidence="10">The sequence shown here is derived from an EMBL/GenBank/DDBJ whole genome shotgun (WGS) entry which is preliminary data.</text>
</comment>
<feature type="binding site" evidence="8">
    <location>
        <begin position="9"/>
        <end position="11"/>
    </location>
    <ligand>
        <name>ATP</name>
        <dbReference type="ChEBI" id="CHEBI:30616"/>
    </ligand>
</feature>
<keyword evidence="5 8" id="KW-0648">Protein biosynthesis</keyword>
<accession>A0A2M7BYI4</accession>
<proteinExistence type="inferred from homology"/>
<dbReference type="AlphaFoldDB" id="A0A2M7BYI4"/>
<evidence type="ECO:0000256" key="1">
    <source>
        <dbReference type="ARBA" id="ARBA00005594"/>
    </source>
</evidence>
<comment type="similarity">
    <text evidence="1 8 9">Belongs to the class-I aminoacyl-tRNA synthetase family.</text>
</comment>
<feature type="short sequence motif" description="'HIGH' region" evidence="8">
    <location>
        <begin position="10"/>
        <end position="18"/>
    </location>
</feature>
<keyword evidence="6 8" id="KW-0030">Aminoacyl-tRNA synthetase</keyword>
<dbReference type="InterPro" id="IPR002305">
    <property type="entry name" value="aa-tRNA-synth_Ic"/>
</dbReference>
<dbReference type="GO" id="GO:0006436">
    <property type="term" value="P:tryptophanyl-tRNA aminoacylation"/>
    <property type="evidence" value="ECO:0007669"/>
    <property type="project" value="UniProtKB-UniRule"/>
</dbReference>
<dbReference type="GO" id="GO:0005829">
    <property type="term" value="C:cytosol"/>
    <property type="evidence" value="ECO:0007669"/>
    <property type="project" value="TreeGrafter"/>
</dbReference>
<comment type="subunit">
    <text evidence="8">Homodimer.</text>
</comment>
<comment type="catalytic activity">
    <reaction evidence="7 8">
        <text>tRNA(Trp) + L-tryptophan + ATP = L-tryptophyl-tRNA(Trp) + AMP + diphosphate + H(+)</text>
        <dbReference type="Rhea" id="RHEA:24080"/>
        <dbReference type="Rhea" id="RHEA-COMP:9671"/>
        <dbReference type="Rhea" id="RHEA-COMP:9705"/>
        <dbReference type="ChEBI" id="CHEBI:15378"/>
        <dbReference type="ChEBI" id="CHEBI:30616"/>
        <dbReference type="ChEBI" id="CHEBI:33019"/>
        <dbReference type="ChEBI" id="CHEBI:57912"/>
        <dbReference type="ChEBI" id="CHEBI:78442"/>
        <dbReference type="ChEBI" id="CHEBI:78535"/>
        <dbReference type="ChEBI" id="CHEBI:456215"/>
        <dbReference type="EC" id="6.1.1.2"/>
    </reaction>
</comment>
<evidence type="ECO:0000256" key="4">
    <source>
        <dbReference type="ARBA" id="ARBA00022840"/>
    </source>
</evidence>
<dbReference type="EC" id="6.1.1.2" evidence="8"/>
<keyword evidence="4 8" id="KW-0067">ATP-binding</keyword>
<evidence type="ECO:0000313" key="10">
    <source>
        <dbReference type="EMBL" id="PIV12726.1"/>
    </source>
</evidence>
<dbReference type="Proteomes" id="UP000230324">
    <property type="component" value="Unassembled WGS sequence"/>
</dbReference>
<evidence type="ECO:0000256" key="9">
    <source>
        <dbReference type="RuleBase" id="RU363036"/>
    </source>
</evidence>
<comment type="caution">
    <text evidence="8">Lacks conserved residue(s) required for the propagation of feature annotation.</text>
</comment>
<dbReference type="PANTHER" id="PTHR43766:SF1">
    <property type="entry name" value="TRYPTOPHAN--TRNA LIGASE, MITOCHONDRIAL"/>
    <property type="match status" value="1"/>
</dbReference>
<dbReference type="FunFam" id="1.10.240.10:FF:000002">
    <property type="entry name" value="Tryptophan--tRNA ligase"/>
    <property type="match status" value="1"/>
</dbReference>
<dbReference type="CDD" id="cd00806">
    <property type="entry name" value="TrpRS_core"/>
    <property type="match status" value="1"/>
</dbReference>
<dbReference type="InterPro" id="IPR002306">
    <property type="entry name" value="Trp-tRNA-ligase"/>
</dbReference>
<sequence length="326" mass="37356">MMRVFSGIQPTGTIHIGNYLGAIKQWLELQEEEECIFCIVDLHALTAPFDPKTLKDLILEKAIVYLAAGIDPEKSIIFIQSQVKEHSELTWLLNTVTPVGDLSRMTQYKEKAKKFKKNLNAGLLNYPILMAADILLYQTDLVPVGKDQQQHVELARTIARKFNQRFGQTFKEPRALLPKRGAKIMSLQNPKKKMSKTDKPESYIGLFDEAEVIKEKIMKAVTDTGKIIKYDRKKKAGLSNLLTIYSLFSGKSIEGLEKKFKGKGYAEFKKQLAELLILKLEPFRRKRKELLNREVYVREILNKGEKRAKIIAQSTMKEVRQKMGLP</sequence>
<dbReference type="GO" id="GO:0005524">
    <property type="term" value="F:ATP binding"/>
    <property type="evidence" value="ECO:0007669"/>
    <property type="project" value="UniProtKB-UniRule"/>
</dbReference>
<dbReference type="SUPFAM" id="SSF52374">
    <property type="entry name" value="Nucleotidylyl transferase"/>
    <property type="match status" value="1"/>
</dbReference>
<dbReference type="GO" id="GO:0004830">
    <property type="term" value="F:tryptophan-tRNA ligase activity"/>
    <property type="evidence" value="ECO:0007669"/>
    <property type="project" value="UniProtKB-UniRule"/>
</dbReference>
<reference evidence="11" key="1">
    <citation type="submission" date="2017-09" db="EMBL/GenBank/DDBJ databases">
        <title>Depth-based differentiation of microbial function through sediment-hosted aquifers and enrichment of novel symbionts in the deep terrestrial subsurface.</title>
        <authorList>
            <person name="Probst A.J."/>
            <person name="Ladd B."/>
            <person name="Jarett J.K."/>
            <person name="Geller-Mcgrath D.E."/>
            <person name="Sieber C.M.K."/>
            <person name="Emerson J.B."/>
            <person name="Anantharaman K."/>
            <person name="Thomas B.C."/>
            <person name="Malmstrom R."/>
            <person name="Stieglmeier M."/>
            <person name="Klingl A."/>
            <person name="Woyke T."/>
            <person name="Ryan C.M."/>
            <person name="Banfield J.F."/>
        </authorList>
    </citation>
    <scope>NUCLEOTIDE SEQUENCE [LARGE SCALE GENOMIC DNA]</scope>
</reference>
<dbReference type="InterPro" id="IPR014729">
    <property type="entry name" value="Rossmann-like_a/b/a_fold"/>
</dbReference>
<evidence type="ECO:0000256" key="5">
    <source>
        <dbReference type="ARBA" id="ARBA00022917"/>
    </source>
</evidence>
<dbReference type="PROSITE" id="PS00178">
    <property type="entry name" value="AA_TRNA_LIGASE_I"/>
    <property type="match status" value="1"/>
</dbReference>
<dbReference type="PRINTS" id="PR01039">
    <property type="entry name" value="TRNASYNTHTRP"/>
</dbReference>
<keyword evidence="8" id="KW-0963">Cytoplasm</keyword>
<evidence type="ECO:0000256" key="2">
    <source>
        <dbReference type="ARBA" id="ARBA00022598"/>
    </source>
</evidence>
<dbReference type="Pfam" id="PF00579">
    <property type="entry name" value="tRNA-synt_1b"/>
    <property type="match status" value="1"/>
</dbReference>
<organism evidence="10 11">
    <name type="scientific">Candidatus Nealsonbacteria bacterium CG03_land_8_20_14_0_80_36_12</name>
    <dbReference type="NCBI Taxonomy" id="1974701"/>
    <lineage>
        <taxon>Bacteria</taxon>
        <taxon>Candidatus Nealsoniibacteriota</taxon>
    </lineage>
</organism>
<evidence type="ECO:0000313" key="11">
    <source>
        <dbReference type="Proteomes" id="UP000230324"/>
    </source>
</evidence>
<dbReference type="InterPro" id="IPR050203">
    <property type="entry name" value="Trp-tRNA_synthetase"/>
</dbReference>
<feature type="binding site" evidence="8">
    <location>
        <position position="184"/>
    </location>
    <ligand>
        <name>ATP</name>
        <dbReference type="ChEBI" id="CHEBI:30616"/>
    </ligand>
</feature>
<dbReference type="InterPro" id="IPR001412">
    <property type="entry name" value="aa-tRNA-synth_I_CS"/>
</dbReference>
<dbReference type="Gene3D" id="3.40.50.620">
    <property type="entry name" value="HUPs"/>
    <property type="match status" value="1"/>
</dbReference>
<keyword evidence="2 8" id="KW-0436">Ligase</keyword>
<gene>
    <name evidence="8 10" type="primary">trpS</name>
    <name evidence="10" type="ORF">COS47_01000</name>
</gene>
<evidence type="ECO:0000256" key="6">
    <source>
        <dbReference type="ARBA" id="ARBA00023146"/>
    </source>
</evidence>
<keyword evidence="3 8" id="KW-0547">Nucleotide-binding</keyword>
<comment type="function">
    <text evidence="8">Catalyzes the attachment of tryptophan to tRNA(Trp).</text>
</comment>
<feature type="binding site" evidence="8">
    <location>
        <begin position="145"/>
        <end position="147"/>
    </location>
    <ligand>
        <name>ATP</name>
        <dbReference type="ChEBI" id="CHEBI:30616"/>
    </ligand>
</feature>
<dbReference type="NCBIfam" id="TIGR00233">
    <property type="entry name" value="trpS"/>
    <property type="match status" value="1"/>
</dbReference>
<name>A0A2M7BYI4_9BACT</name>
<dbReference type="InterPro" id="IPR024109">
    <property type="entry name" value="Trp-tRNA-ligase_bac-type"/>
</dbReference>
<protein>
    <recommendedName>
        <fullName evidence="8">Tryptophan--tRNA ligase</fullName>
        <ecNumber evidence="8">6.1.1.2</ecNumber>
    </recommendedName>
    <alternativeName>
        <fullName evidence="8">Tryptophanyl-tRNA synthetase</fullName>
        <shortName evidence="8">TrpRS</shortName>
    </alternativeName>
</protein>
<evidence type="ECO:0000256" key="8">
    <source>
        <dbReference type="HAMAP-Rule" id="MF_00140"/>
    </source>
</evidence>